<dbReference type="InterPro" id="IPR027417">
    <property type="entry name" value="P-loop_NTPase"/>
</dbReference>
<dbReference type="InterPro" id="IPR015946">
    <property type="entry name" value="KH_dom-like_a/b"/>
</dbReference>
<feature type="binding site" evidence="8">
    <location>
        <begin position="107"/>
        <end position="111"/>
    </location>
    <ligand>
        <name>GTP</name>
        <dbReference type="ChEBI" id="CHEBI:37565"/>
        <label>1</label>
    </ligand>
</feature>
<evidence type="ECO:0000256" key="1">
    <source>
        <dbReference type="ARBA" id="ARBA00008279"/>
    </source>
</evidence>
<dbReference type="Gene3D" id="3.40.50.300">
    <property type="entry name" value="P-loop containing nucleotide triphosphate hydrolases"/>
    <property type="match status" value="2"/>
</dbReference>
<comment type="subunit">
    <text evidence="8">Associates with the 50S ribosomal subunit.</text>
</comment>
<accession>A0ABZ1IUY2</accession>
<dbReference type="EMBL" id="CP108125">
    <property type="protein sequence ID" value="WTO82204.1"/>
    <property type="molecule type" value="Genomic_DNA"/>
</dbReference>
<dbReference type="InterPro" id="IPR003593">
    <property type="entry name" value="AAA+_ATPase"/>
</dbReference>
<dbReference type="CDD" id="cd01894">
    <property type="entry name" value="EngA1"/>
    <property type="match status" value="1"/>
</dbReference>
<feature type="binding site" evidence="8">
    <location>
        <begin position="236"/>
        <end position="243"/>
    </location>
    <ligand>
        <name>GTP</name>
        <dbReference type="ChEBI" id="CHEBI:37565"/>
        <label>2</label>
    </ligand>
</feature>
<dbReference type="Pfam" id="PF01926">
    <property type="entry name" value="MMR_HSR1"/>
    <property type="match status" value="2"/>
</dbReference>
<dbReference type="Pfam" id="PF14714">
    <property type="entry name" value="KH_dom-like"/>
    <property type="match status" value="1"/>
</dbReference>
<keyword evidence="3 8" id="KW-0690">Ribosome biogenesis</keyword>
<dbReference type="Gene3D" id="3.30.300.20">
    <property type="match status" value="1"/>
</dbReference>
<dbReference type="RefSeq" id="WP_055622949.1">
    <property type="nucleotide sequence ID" value="NZ_CP108125.1"/>
</dbReference>
<sequence length="492" mass="53236">MNDHIHSEGSGEEHDHGALGDAEYAEFMELAAEEGFDLEDVEGAIEAAGHGPLPVLAVVGRPNVGKSTLVNRIIGRREAVVEDKPGVTRDRVTYEAEWAGRRFKVVDTGGWEQDVLGIDASVAAQAEYAIEAADAVVFVVDAKVGATDTDEAVVRLLRKAGKPVVLAANKVDGPSGEADAAYLWALGLGEPHPVSALHGRGTGDMLDAVLEVLPTAPAQTFGGTSAGGPRRIALIGRPNVGKSSLLNKVAGEERVVVNELAGTTRDPVDELIELGGVTWKFVDTAGIRKRVHLQQGADYYASLRTAAAVEKAEVAVILIDASESISVQDQRIVTMAVEAGRAMVIAYNKWDNLDEERRYYLEREIETEFGQVSWAPRVNVSARTGRHMEKLVPAIETALAGWETRVPTGRLNAFLGELVAAHPHPVRGGKQPRILFGTQAGTKPPRFVLFASGFIEAGYRRFIERRLREEFGFEGTPIHISVRVREKRGKKK</sequence>
<evidence type="ECO:0000256" key="2">
    <source>
        <dbReference type="ARBA" id="ARBA00020953"/>
    </source>
</evidence>
<keyword evidence="6 8" id="KW-0342">GTP-binding</keyword>
<feature type="binding site" evidence="8">
    <location>
        <begin position="348"/>
        <end position="351"/>
    </location>
    <ligand>
        <name>GTP</name>
        <dbReference type="ChEBI" id="CHEBI:37565"/>
        <label>2</label>
    </ligand>
</feature>
<keyword evidence="13" id="KW-1185">Reference proteome</keyword>
<feature type="binding site" evidence="8">
    <location>
        <begin position="283"/>
        <end position="287"/>
    </location>
    <ligand>
        <name>GTP</name>
        <dbReference type="ChEBI" id="CHEBI:37565"/>
        <label>2</label>
    </ligand>
</feature>
<dbReference type="InterPro" id="IPR006073">
    <property type="entry name" value="GTP-bd"/>
</dbReference>
<dbReference type="InterPro" id="IPR031166">
    <property type="entry name" value="G_ENGA"/>
</dbReference>
<dbReference type="PANTHER" id="PTHR43834:SF6">
    <property type="entry name" value="GTPASE DER"/>
    <property type="match status" value="1"/>
</dbReference>
<evidence type="ECO:0000313" key="13">
    <source>
        <dbReference type="Proteomes" id="UP001622690"/>
    </source>
</evidence>
<comment type="function">
    <text evidence="8 10">GTPase that plays an essential role in the late steps of ribosome biogenesis.</text>
</comment>
<dbReference type="CDD" id="cd01895">
    <property type="entry name" value="EngA2"/>
    <property type="match status" value="1"/>
</dbReference>
<dbReference type="NCBIfam" id="TIGR00231">
    <property type="entry name" value="small_GTP"/>
    <property type="match status" value="2"/>
</dbReference>
<dbReference type="SUPFAM" id="SSF52540">
    <property type="entry name" value="P-loop containing nucleoside triphosphate hydrolases"/>
    <property type="match status" value="2"/>
</dbReference>
<keyword evidence="4 10" id="KW-0677">Repeat</keyword>
<dbReference type="NCBIfam" id="TIGR03594">
    <property type="entry name" value="GTPase_EngA"/>
    <property type="match status" value="1"/>
</dbReference>
<evidence type="ECO:0000256" key="6">
    <source>
        <dbReference type="ARBA" id="ARBA00023134"/>
    </source>
</evidence>
<feature type="domain" description="EngA-type G" evidence="11">
    <location>
        <begin position="54"/>
        <end position="217"/>
    </location>
</feature>
<organism evidence="12 13">
    <name type="scientific">Streptomyces nigra</name>
    <dbReference type="NCBI Taxonomy" id="1827580"/>
    <lineage>
        <taxon>Bacteria</taxon>
        <taxon>Bacillati</taxon>
        <taxon>Actinomycetota</taxon>
        <taxon>Actinomycetes</taxon>
        <taxon>Kitasatosporales</taxon>
        <taxon>Streptomycetaceae</taxon>
        <taxon>Streptomyces</taxon>
    </lineage>
</organism>
<keyword evidence="5 8" id="KW-0547">Nucleotide-binding</keyword>
<evidence type="ECO:0000256" key="5">
    <source>
        <dbReference type="ARBA" id="ARBA00022741"/>
    </source>
</evidence>
<dbReference type="PRINTS" id="PR00326">
    <property type="entry name" value="GTP1OBG"/>
</dbReference>
<name>A0ABZ1IUY2_9ACTN</name>
<evidence type="ECO:0000256" key="10">
    <source>
        <dbReference type="RuleBase" id="RU004481"/>
    </source>
</evidence>
<protein>
    <recommendedName>
        <fullName evidence="2 8">GTPase Der</fullName>
    </recommendedName>
    <alternativeName>
        <fullName evidence="7 8">GTP-binding protein EngA</fullName>
    </alternativeName>
</protein>
<evidence type="ECO:0000259" key="11">
    <source>
        <dbReference type="PROSITE" id="PS51712"/>
    </source>
</evidence>
<feature type="binding site" evidence="8">
    <location>
        <begin position="60"/>
        <end position="67"/>
    </location>
    <ligand>
        <name>GTP</name>
        <dbReference type="ChEBI" id="CHEBI:37565"/>
        <label>1</label>
    </ligand>
</feature>
<dbReference type="PIRSF" id="PIRSF006485">
    <property type="entry name" value="GTP-binding_EngA"/>
    <property type="match status" value="1"/>
</dbReference>
<dbReference type="HAMAP" id="MF_00195">
    <property type="entry name" value="GTPase_Der"/>
    <property type="match status" value="1"/>
</dbReference>
<comment type="similarity">
    <text evidence="1 8 9 10">Belongs to the TRAFAC class TrmE-Era-EngA-EngB-Septin-like GTPase superfamily. EngA (Der) GTPase family.</text>
</comment>
<proteinExistence type="inferred from homology"/>
<evidence type="ECO:0000256" key="8">
    <source>
        <dbReference type="HAMAP-Rule" id="MF_00195"/>
    </source>
</evidence>
<feature type="domain" description="EngA-type G" evidence="11">
    <location>
        <begin position="230"/>
        <end position="403"/>
    </location>
</feature>
<dbReference type="PROSITE" id="PS51712">
    <property type="entry name" value="G_ENGA"/>
    <property type="match status" value="2"/>
</dbReference>
<dbReference type="PANTHER" id="PTHR43834">
    <property type="entry name" value="GTPASE DER"/>
    <property type="match status" value="1"/>
</dbReference>
<evidence type="ECO:0000256" key="7">
    <source>
        <dbReference type="ARBA" id="ARBA00032345"/>
    </source>
</evidence>
<dbReference type="NCBIfam" id="NF002828">
    <property type="entry name" value="PRK03003.1"/>
    <property type="match status" value="1"/>
</dbReference>
<dbReference type="InterPro" id="IPR032859">
    <property type="entry name" value="KH_dom-like"/>
</dbReference>
<gene>
    <name evidence="8 12" type="primary">der</name>
    <name evidence="12" type="ORF">OHU27_07135</name>
</gene>
<dbReference type="Proteomes" id="UP001622690">
    <property type="component" value="Chromosome"/>
</dbReference>
<evidence type="ECO:0000313" key="12">
    <source>
        <dbReference type="EMBL" id="WTO82204.1"/>
    </source>
</evidence>
<dbReference type="InterPro" id="IPR016484">
    <property type="entry name" value="GTPase_Der"/>
</dbReference>
<reference evidence="12 13" key="1">
    <citation type="submission" date="2022-10" db="EMBL/GenBank/DDBJ databases">
        <title>The complete genomes of actinobacterial strains from the NBC collection.</title>
        <authorList>
            <person name="Joergensen T.S."/>
            <person name="Alvarez Arevalo M."/>
            <person name="Sterndorff E.B."/>
            <person name="Faurdal D."/>
            <person name="Vuksanovic O."/>
            <person name="Mourched A.-S."/>
            <person name="Charusanti P."/>
            <person name="Shaw S."/>
            <person name="Blin K."/>
            <person name="Weber T."/>
        </authorList>
    </citation>
    <scope>NUCLEOTIDE SEQUENCE [LARGE SCALE GENOMIC DNA]</scope>
    <source>
        <strain evidence="12 13">NBC_00206</strain>
    </source>
</reference>
<evidence type="ECO:0000256" key="4">
    <source>
        <dbReference type="ARBA" id="ARBA00022737"/>
    </source>
</evidence>
<evidence type="ECO:0000256" key="3">
    <source>
        <dbReference type="ARBA" id="ARBA00022517"/>
    </source>
</evidence>
<evidence type="ECO:0000256" key="9">
    <source>
        <dbReference type="PROSITE-ProRule" id="PRU01049"/>
    </source>
</evidence>
<dbReference type="InterPro" id="IPR005225">
    <property type="entry name" value="Small_GTP-bd"/>
</dbReference>
<dbReference type="SMART" id="SM00382">
    <property type="entry name" value="AAA"/>
    <property type="match status" value="2"/>
</dbReference>
<feature type="binding site" evidence="8">
    <location>
        <begin position="169"/>
        <end position="172"/>
    </location>
    <ligand>
        <name>GTP</name>
        <dbReference type="ChEBI" id="CHEBI:37565"/>
        <label>1</label>
    </ligand>
</feature>